<accession>A0A396IP25</accession>
<evidence type="ECO:0000256" key="1">
    <source>
        <dbReference type="SAM" id="Phobius"/>
    </source>
</evidence>
<evidence type="ECO:0000313" key="2">
    <source>
        <dbReference type="EMBL" id="RHN67060.1"/>
    </source>
</evidence>
<dbReference type="Gramene" id="rna15194">
    <property type="protein sequence ID" value="RHN67060.1"/>
    <property type="gene ID" value="gene15194"/>
</dbReference>
<feature type="transmembrane region" description="Helical" evidence="1">
    <location>
        <begin position="35"/>
        <end position="55"/>
    </location>
</feature>
<comment type="caution">
    <text evidence="2">The sequence shown here is derived from an EMBL/GenBank/DDBJ whole genome shotgun (WGS) entry which is preliminary data.</text>
</comment>
<organism evidence="2 3">
    <name type="scientific">Medicago truncatula</name>
    <name type="common">Barrel medic</name>
    <name type="synonym">Medicago tribuloides</name>
    <dbReference type="NCBI Taxonomy" id="3880"/>
    <lineage>
        <taxon>Eukaryota</taxon>
        <taxon>Viridiplantae</taxon>
        <taxon>Streptophyta</taxon>
        <taxon>Embryophyta</taxon>
        <taxon>Tracheophyta</taxon>
        <taxon>Spermatophyta</taxon>
        <taxon>Magnoliopsida</taxon>
        <taxon>eudicotyledons</taxon>
        <taxon>Gunneridae</taxon>
        <taxon>Pentapetalae</taxon>
        <taxon>rosids</taxon>
        <taxon>fabids</taxon>
        <taxon>Fabales</taxon>
        <taxon>Fabaceae</taxon>
        <taxon>Papilionoideae</taxon>
        <taxon>50 kb inversion clade</taxon>
        <taxon>NPAAA clade</taxon>
        <taxon>Hologalegina</taxon>
        <taxon>IRL clade</taxon>
        <taxon>Trifolieae</taxon>
        <taxon>Medicago</taxon>
    </lineage>
</organism>
<evidence type="ECO:0000313" key="3">
    <source>
        <dbReference type="Proteomes" id="UP000265566"/>
    </source>
</evidence>
<keyword evidence="1" id="KW-0812">Transmembrane</keyword>
<proteinExistence type="predicted"/>
<sequence>MSSTSTFVSVIMVEESQFNTTTIFILLFDNFLSHIHVILLFSLSLFLFLLFLTIVKIEKKLLKVVSNGCSNITTPSYR</sequence>
<dbReference type="Proteomes" id="UP000265566">
    <property type="component" value="Chromosome 3"/>
</dbReference>
<name>A0A396IP25_MEDTR</name>
<reference evidence="3" key="1">
    <citation type="journal article" date="2018" name="Nat. Plants">
        <title>Whole-genome landscape of Medicago truncatula symbiotic genes.</title>
        <authorList>
            <person name="Pecrix Y."/>
            <person name="Staton S.E."/>
            <person name="Sallet E."/>
            <person name="Lelandais-Briere C."/>
            <person name="Moreau S."/>
            <person name="Carrere S."/>
            <person name="Blein T."/>
            <person name="Jardinaud M.F."/>
            <person name="Latrasse D."/>
            <person name="Zouine M."/>
            <person name="Zahm M."/>
            <person name="Kreplak J."/>
            <person name="Mayjonade B."/>
            <person name="Satge C."/>
            <person name="Perez M."/>
            <person name="Cauet S."/>
            <person name="Marande W."/>
            <person name="Chantry-Darmon C."/>
            <person name="Lopez-Roques C."/>
            <person name="Bouchez O."/>
            <person name="Berard A."/>
            <person name="Debelle F."/>
            <person name="Munos S."/>
            <person name="Bendahmane A."/>
            <person name="Berges H."/>
            <person name="Niebel A."/>
            <person name="Buitink J."/>
            <person name="Frugier F."/>
            <person name="Benhamed M."/>
            <person name="Crespi M."/>
            <person name="Gouzy J."/>
            <person name="Gamas P."/>
        </authorList>
    </citation>
    <scope>NUCLEOTIDE SEQUENCE [LARGE SCALE GENOMIC DNA]</scope>
    <source>
        <strain evidence="3">cv. Jemalong A17</strain>
    </source>
</reference>
<protein>
    <recommendedName>
        <fullName evidence="4">Transmembrane protein</fullName>
    </recommendedName>
</protein>
<dbReference type="AlphaFoldDB" id="A0A396IP25"/>
<keyword evidence="1" id="KW-1133">Transmembrane helix</keyword>
<dbReference type="EMBL" id="PSQE01000003">
    <property type="protein sequence ID" value="RHN67060.1"/>
    <property type="molecule type" value="Genomic_DNA"/>
</dbReference>
<keyword evidence="1" id="KW-0472">Membrane</keyword>
<gene>
    <name evidence="2" type="ORF">MtrunA17_Chr3g0098581</name>
</gene>
<evidence type="ECO:0008006" key="4">
    <source>
        <dbReference type="Google" id="ProtNLM"/>
    </source>
</evidence>